<evidence type="ECO:0000313" key="3">
    <source>
        <dbReference type="Proteomes" id="UP001179181"/>
    </source>
</evidence>
<organism evidence="2 3">
    <name type="scientific">Dyadobacter arcticus</name>
    <dbReference type="NCBI Taxonomy" id="1078754"/>
    <lineage>
        <taxon>Bacteria</taxon>
        <taxon>Pseudomonadati</taxon>
        <taxon>Bacteroidota</taxon>
        <taxon>Cytophagia</taxon>
        <taxon>Cytophagales</taxon>
        <taxon>Spirosomataceae</taxon>
        <taxon>Dyadobacter</taxon>
    </lineage>
</organism>
<name>A0ABX0UIL5_9BACT</name>
<evidence type="ECO:0000313" key="2">
    <source>
        <dbReference type="EMBL" id="NIJ52831.1"/>
    </source>
</evidence>
<dbReference type="EMBL" id="JAASQJ010000002">
    <property type="protein sequence ID" value="NIJ52831.1"/>
    <property type="molecule type" value="Genomic_DNA"/>
</dbReference>
<feature type="chain" id="PRO_5046325073" description="Outer membrane protein beta-barrel domain-containing protein" evidence="1">
    <location>
        <begin position="20"/>
        <end position="219"/>
    </location>
</feature>
<dbReference type="RefSeq" id="WP_167269534.1">
    <property type="nucleotide sequence ID" value="NZ_JAASQJ010000002.1"/>
</dbReference>
<feature type="signal peptide" evidence="1">
    <location>
        <begin position="1"/>
        <end position="19"/>
    </location>
</feature>
<gene>
    <name evidence="2" type="ORF">FHS68_002001</name>
</gene>
<evidence type="ECO:0000256" key="1">
    <source>
        <dbReference type="SAM" id="SignalP"/>
    </source>
</evidence>
<keyword evidence="1" id="KW-0732">Signal</keyword>
<accession>A0ABX0UIL5</accession>
<sequence length="219" mass="23852">MKRLLLLAFSIFLFQKSFAQETQPIPGEPSPGESSPGKMLAVNIGRSRAGSGDLNGLAVGVEYEKLFRPKLSWASELGMTIHDGSDLLLVTWDDGRQEDLSYRHTTAGIQLAGKLGYHFVKSNHFDAGLKLGGLLRYQSSSLANDREILFPILTGYPLPVTIIRNTGPQRTVAVGGMLQLFGRYTFRKNLAAGFVTGIQADSNGDVFFPTLAVSIGTRF</sequence>
<comment type="caution">
    <text evidence="2">The sequence shown here is derived from an EMBL/GenBank/DDBJ whole genome shotgun (WGS) entry which is preliminary data.</text>
</comment>
<evidence type="ECO:0008006" key="4">
    <source>
        <dbReference type="Google" id="ProtNLM"/>
    </source>
</evidence>
<reference evidence="2 3" key="1">
    <citation type="submission" date="2020-03" db="EMBL/GenBank/DDBJ databases">
        <title>Genomic Encyclopedia of Type Strains, Phase IV (KMG-IV): sequencing the most valuable type-strain genomes for metagenomic binning, comparative biology and taxonomic classification.</title>
        <authorList>
            <person name="Goeker M."/>
        </authorList>
    </citation>
    <scope>NUCLEOTIDE SEQUENCE [LARGE SCALE GENOMIC DNA]</scope>
    <source>
        <strain evidence="2 3">DSM 102865</strain>
    </source>
</reference>
<keyword evidence="3" id="KW-1185">Reference proteome</keyword>
<protein>
    <recommendedName>
        <fullName evidence="4">Outer membrane protein beta-barrel domain-containing protein</fullName>
    </recommendedName>
</protein>
<dbReference type="Proteomes" id="UP001179181">
    <property type="component" value="Unassembled WGS sequence"/>
</dbReference>
<proteinExistence type="predicted"/>